<dbReference type="GO" id="GO:0008017">
    <property type="term" value="F:microtubule binding"/>
    <property type="evidence" value="ECO:0007669"/>
    <property type="project" value="TreeGrafter"/>
</dbReference>
<evidence type="ECO:0000256" key="3">
    <source>
        <dbReference type="SAM" id="Coils"/>
    </source>
</evidence>
<dbReference type="Pfam" id="PF07989">
    <property type="entry name" value="Cnn_1N"/>
    <property type="match status" value="1"/>
</dbReference>
<dbReference type="GO" id="GO:0043015">
    <property type="term" value="F:gamma-tubulin binding"/>
    <property type="evidence" value="ECO:0007669"/>
    <property type="project" value="TreeGrafter"/>
</dbReference>
<evidence type="ECO:0000259" key="4">
    <source>
        <dbReference type="Pfam" id="PF07989"/>
    </source>
</evidence>
<gene>
    <name evidence="5" type="ORF">F2P81_005168</name>
</gene>
<dbReference type="GO" id="GO:0007099">
    <property type="term" value="P:centriole replication"/>
    <property type="evidence" value="ECO:0007669"/>
    <property type="project" value="TreeGrafter"/>
</dbReference>
<feature type="coiled-coil region" evidence="3">
    <location>
        <begin position="52"/>
        <end position="126"/>
    </location>
</feature>
<protein>
    <recommendedName>
        <fullName evidence="4">Centrosomin N-terminal motif 1 domain-containing protein</fullName>
    </recommendedName>
</protein>
<evidence type="ECO:0000256" key="2">
    <source>
        <dbReference type="ARBA" id="ARBA00022490"/>
    </source>
</evidence>
<organism evidence="5 6">
    <name type="scientific">Scophthalmus maximus</name>
    <name type="common">Turbot</name>
    <name type="synonym">Psetta maxima</name>
    <dbReference type="NCBI Taxonomy" id="52904"/>
    <lineage>
        <taxon>Eukaryota</taxon>
        <taxon>Metazoa</taxon>
        <taxon>Chordata</taxon>
        <taxon>Craniata</taxon>
        <taxon>Vertebrata</taxon>
        <taxon>Euteleostomi</taxon>
        <taxon>Actinopterygii</taxon>
        <taxon>Neopterygii</taxon>
        <taxon>Teleostei</taxon>
        <taxon>Neoteleostei</taxon>
        <taxon>Acanthomorphata</taxon>
        <taxon>Carangaria</taxon>
        <taxon>Pleuronectiformes</taxon>
        <taxon>Pleuronectoidei</taxon>
        <taxon>Scophthalmidae</taxon>
        <taxon>Scophthalmus</taxon>
    </lineage>
</organism>
<evidence type="ECO:0000256" key="1">
    <source>
        <dbReference type="ARBA" id="ARBA00004496"/>
    </source>
</evidence>
<dbReference type="InterPro" id="IPR012943">
    <property type="entry name" value="Cnn_1N"/>
</dbReference>
<dbReference type="GO" id="GO:0097431">
    <property type="term" value="C:mitotic spindle pole"/>
    <property type="evidence" value="ECO:0007669"/>
    <property type="project" value="TreeGrafter"/>
</dbReference>
<evidence type="ECO:0000313" key="6">
    <source>
        <dbReference type="Proteomes" id="UP000438429"/>
    </source>
</evidence>
<evidence type="ECO:0000313" key="5">
    <source>
        <dbReference type="EMBL" id="KAF0041636.1"/>
    </source>
</evidence>
<proteinExistence type="predicted"/>
<dbReference type="GO" id="GO:0046600">
    <property type="term" value="P:negative regulation of centriole replication"/>
    <property type="evidence" value="ECO:0007669"/>
    <property type="project" value="TreeGrafter"/>
</dbReference>
<dbReference type="AlphaFoldDB" id="A0A6A4T2E2"/>
<dbReference type="GO" id="GO:0005737">
    <property type="term" value="C:cytoplasm"/>
    <property type="evidence" value="ECO:0007669"/>
    <property type="project" value="UniProtKB-SubCell"/>
</dbReference>
<dbReference type="GO" id="GO:0090266">
    <property type="term" value="P:regulation of mitotic cell cycle spindle assembly checkpoint"/>
    <property type="evidence" value="ECO:0007669"/>
    <property type="project" value="TreeGrafter"/>
</dbReference>
<feature type="domain" description="Centrosomin N-terminal motif 1" evidence="4">
    <location>
        <begin position="12"/>
        <end position="76"/>
    </location>
</feature>
<dbReference type="PANTHER" id="PTHR46930:SF1">
    <property type="entry name" value="CDK5 REGULATORY SUBUNIT-ASSOCIATED PROTEIN 2"/>
    <property type="match status" value="1"/>
</dbReference>
<keyword evidence="2" id="KW-0963">Cytoplasm</keyword>
<name>A0A6A4T2E2_SCOMX</name>
<dbReference type="GO" id="GO:0000242">
    <property type="term" value="C:pericentriolar material"/>
    <property type="evidence" value="ECO:0007669"/>
    <property type="project" value="TreeGrafter"/>
</dbReference>
<comment type="subcellular location">
    <subcellularLocation>
        <location evidence="1">Cytoplasm</location>
    </subcellularLocation>
</comment>
<sequence length="258" mass="29492">MSNGGFPGCRTISQHLNDLKKENFSLKLRIYFLEEKIQQKFEESSDGVHKRNIELKVEVESLKKELEDKQQLLDEALLTADSLSNQNEAELQRRLAERQHEICHMQEILETKVQLLQEEAELARGEAERMASLADVESRRCLALEREMVERTEQSGGAAAAFTQQPLADKDRAIEQLTQEKLSLRLRVEELEVRVHDLSSSVGRKGAESRDDGDVQAQMQEFHSTLDLMFSSERVLTLPSGTKHQHMSEIKYKTSNVS</sequence>
<dbReference type="GO" id="GO:0000132">
    <property type="term" value="P:establishment of mitotic spindle orientation"/>
    <property type="evidence" value="ECO:0007669"/>
    <property type="project" value="TreeGrafter"/>
</dbReference>
<feature type="coiled-coil region" evidence="3">
    <location>
        <begin position="167"/>
        <end position="194"/>
    </location>
</feature>
<accession>A0A6A4T2E2</accession>
<comment type="caution">
    <text evidence="5">The sequence shown here is derived from an EMBL/GenBank/DDBJ whole genome shotgun (WGS) entry which is preliminary data.</text>
</comment>
<dbReference type="Proteomes" id="UP000438429">
    <property type="component" value="Unassembled WGS sequence"/>
</dbReference>
<dbReference type="GO" id="GO:0007059">
    <property type="term" value="P:chromosome segregation"/>
    <property type="evidence" value="ECO:0007669"/>
    <property type="project" value="TreeGrafter"/>
</dbReference>
<dbReference type="PANTHER" id="PTHR46930">
    <property type="entry name" value="CDK5 REGULATORY SUBUNIT-ASSOCIATED PROTEIN 2"/>
    <property type="match status" value="1"/>
</dbReference>
<dbReference type="GO" id="GO:0035371">
    <property type="term" value="C:microtubule plus-end"/>
    <property type="evidence" value="ECO:0007669"/>
    <property type="project" value="TreeGrafter"/>
</dbReference>
<keyword evidence="3" id="KW-0175">Coiled coil</keyword>
<dbReference type="GO" id="GO:0001578">
    <property type="term" value="P:microtubule bundle formation"/>
    <property type="evidence" value="ECO:0007669"/>
    <property type="project" value="TreeGrafter"/>
</dbReference>
<dbReference type="InterPro" id="IPR042791">
    <property type="entry name" value="CDK5RAP2"/>
</dbReference>
<reference evidence="5 6" key="1">
    <citation type="submission" date="2019-06" db="EMBL/GenBank/DDBJ databases">
        <title>Draft genomes of female and male turbot (Scophthalmus maximus).</title>
        <authorList>
            <person name="Xu H."/>
            <person name="Xu X.-W."/>
            <person name="Shao C."/>
            <person name="Chen S."/>
        </authorList>
    </citation>
    <scope>NUCLEOTIDE SEQUENCE [LARGE SCALE GENOMIC DNA]</scope>
    <source>
        <strain evidence="5">Ysfricsl-2016a</strain>
        <tissue evidence="5">Blood</tissue>
    </source>
</reference>
<dbReference type="EMBL" id="VEVO01000005">
    <property type="protein sequence ID" value="KAF0041636.1"/>
    <property type="molecule type" value="Genomic_DNA"/>
</dbReference>